<dbReference type="Proteomes" id="UP000649739">
    <property type="component" value="Unassembled WGS sequence"/>
</dbReference>
<dbReference type="InterPro" id="IPR011251">
    <property type="entry name" value="Luciferase-like_dom"/>
</dbReference>
<dbReference type="Pfam" id="PF00296">
    <property type="entry name" value="Bac_luciferase"/>
    <property type="match status" value="1"/>
</dbReference>
<dbReference type="Gene3D" id="3.20.20.30">
    <property type="entry name" value="Luciferase-like domain"/>
    <property type="match status" value="1"/>
</dbReference>
<dbReference type="GO" id="GO:0005829">
    <property type="term" value="C:cytosol"/>
    <property type="evidence" value="ECO:0007669"/>
    <property type="project" value="TreeGrafter"/>
</dbReference>
<reference evidence="3" key="1">
    <citation type="journal article" date="2014" name="Int. J. Syst. Evol. Microbiol.">
        <title>Complete genome sequence of Corynebacterium casei LMG S-19264T (=DSM 44701T), isolated from a smear-ripened cheese.</title>
        <authorList>
            <consortium name="US DOE Joint Genome Institute (JGI-PGF)"/>
            <person name="Walter F."/>
            <person name="Albersmeier A."/>
            <person name="Kalinowski J."/>
            <person name="Ruckert C."/>
        </authorList>
    </citation>
    <scope>NUCLEOTIDE SEQUENCE</scope>
    <source>
        <strain evidence="3">JCM 3090</strain>
    </source>
</reference>
<evidence type="ECO:0000313" key="3">
    <source>
        <dbReference type="EMBL" id="GGK03625.1"/>
    </source>
</evidence>
<dbReference type="PANTHER" id="PTHR30137">
    <property type="entry name" value="LUCIFERASE-LIKE MONOOXYGENASE"/>
    <property type="match status" value="1"/>
</dbReference>
<protein>
    <submittedName>
        <fullName evidence="3">Siderophore biosynthesis protein</fullName>
    </submittedName>
</protein>
<dbReference type="NCBIfam" id="TIGR04020">
    <property type="entry name" value="seco_metab_LLM"/>
    <property type="match status" value="1"/>
</dbReference>
<dbReference type="InterPro" id="IPR024011">
    <property type="entry name" value="Biosynth_lucif-like_mOase_dom"/>
</dbReference>
<comment type="caution">
    <text evidence="3">The sequence shown here is derived from an EMBL/GenBank/DDBJ whole genome shotgun (WGS) entry which is preliminary data.</text>
</comment>
<name>A0A8J3BE11_9ACTN</name>
<dbReference type="GO" id="GO:0016705">
    <property type="term" value="F:oxidoreductase activity, acting on paired donors, with incorporation or reduction of molecular oxygen"/>
    <property type="evidence" value="ECO:0007669"/>
    <property type="project" value="InterPro"/>
</dbReference>
<dbReference type="SUPFAM" id="SSF51679">
    <property type="entry name" value="Bacterial luciferase-like"/>
    <property type="match status" value="1"/>
</dbReference>
<proteinExistence type="predicted"/>
<dbReference type="EMBL" id="BMQB01000009">
    <property type="protein sequence ID" value="GGK03625.1"/>
    <property type="molecule type" value="Genomic_DNA"/>
</dbReference>
<sequence length="411" mass="43169">MTEPTPGTALTDRLAALDPAQRAALDRALRARAAGPAAPGSPPAGTAPAPERVGRQRRAGSTMAFSLFFFSGDGSTAGPDKYRLLLDCARFADAHGFAAVWVPERHFVDFGGLYPNPAVLAAALAVVTERVELRAGSVVLPLHHPVRVAEEWAVVDNLSGGRAAISAASGWHPHDFALAPGGPARYAHRRADMFAAIETVRRLWSGAPVTVPTPDGDREVRPLPRPVRPELPVWVSAAGTLATYERAGAIGANLLTGVVGHRLSELGDKIAAYRAARAAGGHDPAAGTVTVMLHAYLGDDADAARAAARGPLTGYLETFLRQLPGPAGGFGDLDDAGRAAMLDAAFDRYARGLALLGTPDTAEDLVETLVDLDVDEIACLVDFGLPAPAVRAGLTHLRELHRRYRPEGTDD</sequence>
<evidence type="ECO:0000259" key="2">
    <source>
        <dbReference type="Pfam" id="PF00296"/>
    </source>
</evidence>
<dbReference type="InterPro" id="IPR036661">
    <property type="entry name" value="Luciferase-like_sf"/>
</dbReference>
<evidence type="ECO:0000313" key="4">
    <source>
        <dbReference type="Proteomes" id="UP000649739"/>
    </source>
</evidence>
<dbReference type="InterPro" id="IPR050766">
    <property type="entry name" value="Bact_Lucif_Oxidored"/>
</dbReference>
<dbReference type="PANTHER" id="PTHR30137:SF6">
    <property type="entry name" value="LUCIFERASE-LIKE MONOOXYGENASE"/>
    <property type="match status" value="1"/>
</dbReference>
<keyword evidence="4" id="KW-1185">Reference proteome</keyword>
<organism evidence="3 4">
    <name type="scientific">Pilimelia anulata</name>
    <dbReference type="NCBI Taxonomy" id="53371"/>
    <lineage>
        <taxon>Bacteria</taxon>
        <taxon>Bacillati</taxon>
        <taxon>Actinomycetota</taxon>
        <taxon>Actinomycetes</taxon>
        <taxon>Micromonosporales</taxon>
        <taxon>Micromonosporaceae</taxon>
        <taxon>Pilimelia</taxon>
    </lineage>
</organism>
<feature type="compositionally biased region" description="Low complexity" evidence="1">
    <location>
        <begin position="31"/>
        <end position="50"/>
    </location>
</feature>
<accession>A0A8J3BE11</accession>
<feature type="region of interest" description="Disordered" evidence="1">
    <location>
        <begin position="28"/>
        <end position="56"/>
    </location>
</feature>
<dbReference type="AlphaFoldDB" id="A0A8J3BE11"/>
<reference evidence="3" key="2">
    <citation type="submission" date="2020-09" db="EMBL/GenBank/DDBJ databases">
        <authorList>
            <person name="Sun Q."/>
            <person name="Ohkuma M."/>
        </authorList>
    </citation>
    <scope>NUCLEOTIDE SEQUENCE</scope>
    <source>
        <strain evidence="3">JCM 3090</strain>
    </source>
</reference>
<gene>
    <name evidence="3" type="ORF">GCM10010123_36940</name>
</gene>
<feature type="domain" description="Luciferase-like" evidence="2">
    <location>
        <begin position="66"/>
        <end position="375"/>
    </location>
</feature>
<dbReference type="RefSeq" id="WP_229784239.1">
    <property type="nucleotide sequence ID" value="NZ_BMQB01000009.1"/>
</dbReference>
<evidence type="ECO:0000256" key="1">
    <source>
        <dbReference type="SAM" id="MobiDB-lite"/>
    </source>
</evidence>